<reference evidence="7 8" key="1">
    <citation type="journal article" date="2024" name="Nat. Commun.">
        <title>Phylogenomics reveals the evolutionary origins of lichenization in chlorophyte algae.</title>
        <authorList>
            <person name="Puginier C."/>
            <person name="Libourel C."/>
            <person name="Otte J."/>
            <person name="Skaloud P."/>
            <person name="Haon M."/>
            <person name="Grisel S."/>
            <person name="Petersen M."/>
            <person name="Berrin J.G."/>
            <person name="Delaux P.M."/>
            <person name="Dal Grande F."/>
            <person name="Keller J."/>
        </authorList>
    </citation>
    <scope>NUCLEOTIDE SEQUENCE [LARGE SCALE GENOMIC DNA]</scope>
    <source>
        <strain evidence="7 8">SAG 245.80</strain>
    </source>
</reference>
<keyword evidence="1" id="KW-0677">Repeat</keyword>
<dbReference type="GO" id="GO:0005524">
    <property type="term" value="F:ATP binding"/>
    <property type="evidence" value="ECO:0007669"/>
    <property type="project" value="UniProtKB-KW"/>
</dbReference>
<dbReference type="GO" id="GO:0034098">
    <property type="term" value="C:VCP-NPL4-UFD1 AAA ATPase complex"/>
    <property type="evidence" value="ECO:0007669"/>
    <property type="project" value="TreeGrafter"/>
</dbReference>
<accession>A0AAW1RWU5</accession>
<keyword evidence="8" id="KW-1185">Reference proteome</keyword>
<feature type="compositionally biased region" description="Polar residues" evidence="5">
    <location>
        <begin position="55"/>
        <end position="68"/>
    </location>
</feature>
<dbReference type="GO" id="GO:0031593">
    <property type="term" value="F:polyubiquitin modification-dependent protein binding"/>
    <property type="evidence" value="ECO:0007669"/>
    <property type="project" value="TreeGrafter"/>
</dbReference>
<dbReference type="InterPro" id="IPR003959">
    <property type="entry name" value="ATPase_AAA_core"/>
</dbReference>
<evidence type="ECO:0000256" key="4">
    <source>
        <dbReference type="RuleBase" id="RU003651"/>
    </source>
</evidence>
<dbReference type="SMART" id="SM00382">
    <property type="entry name" value="AAA"/>
    <property type="match status" value="1"/>
</dbReference>
<evidence type="ECO:0000256" key="5">
    <source>
        <dbReference type="SAM" id="MobiDB-lite"/>
    </source>
</evidence>
<dbReference type="InterPro" id="IPR003960">
    <property type="entry name" value="ATPase_AAA_CS"/>
</dbReference>
<dbReference type="Proteomes" id="UP001445335">
    <property type="component" value="Unassembled WGS sequence"/>
</dbReference>
<dbReference type="PANTHER" id="PTHR23077">
    <property type="entry name" value="AAA-FAMILY ATPASE"/>
    <property type="match status" value="1"/>
</dbReference>
<dbReference type="Pfam" id="PF00004">
    <property type="entry name" value="AAA"/>
    <property type="match status" value="1"/>
</dbReference>
<comment type="similarity">
    <text evidence="4">Belongs to the AAA ATPase family.</text>
</comment>
<dbReference type="Gene3D" id="1.10.8.60">
    <property type="match status" value="2"/>
</dbReference>
<evidence type="ECO:0000313" key="8">
    <source>
        <dbReference type="Proteomes" id="UP001445335"/>
    </source>
</evidence>
<feature type="domain" description="AAA+ ATPase" evidence="6">
    <location>
        <begin position="240"/>
        <end position="376"/>
    </location>
</feature>
<dbReference type="GO" id="GO:0051228">
    <property type="term" value="P:mitotic spindle disassembly"/>
    <property type="evidence" value="ECO:0007669"/>
    <property type="project" value="TreeGrafter"/>
</dbReference>
<dbReference type="Gene3D" id="3.40.50.300">
    <property type="entry name" value="P-loop containing nucleotide triphosphate hydrolases"/>
    <property type="match status" value="1"/>
</dbReference>
<dbReference type="GO" id="GO:0016887">
    <property type="term" value="F:ATP hydrolysis activity"/>
    <property type="evidence" value="ECO:0007669"/>
    <property type="project" value="InterPro"/>
</dbReference>
<evidence type="ECO:0000259" key="6">
    <source>
        <dbReference type="SMART" id="SM00382"/>
    </source>
</evidence>
<dbReference type="GO" id="GO:0097352">
    <property type="term" value="P:autophagosome maturation"/>
    <property type="evidence" value="ECO:0007669"/>
    <property type="project" value="TreeGrafter"/>
</dbReference>
<sequence>MQSVSCFKQSGRGCPGDLRSRRYAAPGVVARRIEGVQPLSQVLVFLIEGASVGSSEQAQSDSDTSGAEGSSEDDGVGFAARAQQWLRRKISGVCRMVGNAMLDKELRLAIIKLCTANLKLAGDLDMAAIAEDTRGYTAENLAALCMEAALQGIRGVVDAIDLDNEDIDAEILHAMAVSNNHFNTAMGIINPCALRGAAVEVPNVTWDDVCGLEDVKCELQEVVQYPVEHPEVFKELGISLSKGVLLYGPPGCGKTLLAKALANGCQANFISVKGPKLLTMWFGEAEATVREIFNKARQIAPCVLFIDELDSIASQRGSSAGGVADRVLNQLLTEIDDTSRWRTVIVIGATSRPDIIDSALRRHGRLDQLIYVPLPNEPGRRKIFNAVLHESSIAPEVDQDLLFKYTNGFSGADITEICQRACKYAILKSVEQDVERERAAADMPDDAVEEDAADPMPCITYSHFDEAMKYVRRSVSAADVRRCEVFAQARERTHVSAGT</sequence>
<dbReference type="EMBL" id="JALJOU010000019">
    <property type="protein sequence ID" value="KAK9838253.1"/>
    <property type="molecule type" value="Genomic_DNA"/>
</dbReference>
<dbReference type="GO" id="GO:0005829">
    <property type="term" value="C:cytosol"/>
    <property type="evidence" value="ECO:0007669"/>
    <property type="project" value="TreeGrafter"/>
</dbReference>
<organism evidence="7 8">
    <name type="scientific">Elliptochloris bilobata</name>
    <dbReference type="NCBI Taxonomy" id="381761"/>
    <lineage>
        <taxon>Eukaryota</taxon>
        <taxon>Viridiplantae</taxon>
        <taxon>Chlorophyta</taxon>
        <taxon>core chlorophytes</taxon>
        <taxon>Trebouxiophyceae</taxon>
        <taxon>Trebouxiophyceae incertae sedis</taxon>
        <taxon>Elliptochloris clade</taxon>
        <taxon>Elliptochloris</taxon>
    </lineage>
</organism>
<evidence type="ECO:0000256" key="1">
    <source>
        <dbReference type="ARBA" id="ARBA00022737"/>
    </source>
</evidence>
<evidence type="ECO:0000256" key="3">
    <source>
        <dbReference type="ARBA" id="ARBA00022840"/>
    </source>
</evidence>
<dbReference type="PANTHER" id="PTHR23077:SF171">
    <property type="entry name" value="NUCLEAR VALOSIN-CONTAINING PROTEIN-LIKE"/>
    <property type="match status" value="1"/>
</dbReference>
<dbReference type="PROSITE" id="PS00674">
    <property type="entry name" value="AAA"/>
    <property type="match status" value="1"/>
</dbReference>
<proteinExistence type="inferred from homology"/>
<dbReference type="FunFam" id="3.40.50.300:FF:000018">
    <property type="entry name" value="Cell division control 48"/>
    <property type="match status" value="1"/>
</dbReference>
<dbReference type="InterPro" id="IPR003593">
    <property type="entry name" value="AAA+_ATPase"/>
</dbReference>
<dbReference type="GO" id="GO:0030970">
    <property type="term" value="P:retrograde protein transport, ER to cytosol"/>
    <property type="evidence" value="ECO:0007669"/>
    <property type="project" value="TreeGrafter"/>
</dbReference>
<dbReference type="InterPro" id="IPR050168">
    <property type="entry name" value="AAA_ATPase_domain"/>
</dbReference>
<evidence type="ECO:0000313" key="7">
    <source>
        <dbReference type="EMBL" id="KAK9838253.1"/>
    </source>
</evidence>
<evidence type="ECO:0000256" key="2">
    <source>
        <dbReference type="ARBA" id="ARBA00022741"/>
    </source>
</evidence>
<dbReference type="AlphaFoldDB" id="A0AAW1RWU5"/>
<keyword evidence="2 4" id="KW-0547">Nucleotide-binding</keyword>
<name>A0AAW1RWU5_9CHLO</name>
<keyword evidence="3 4" id="KW-0067">ATP-binding</keyword>
<dbReference type="GO" id="GO:0005634">
    <property type="term" value="C:nucleus"/>
    <property type="evidence" value="ECO:0007669"/>
    <property type="project" value="TreeGrafter"/>
</dbReference>
<feature type="region of interest" description="Disordered" evidence="5">
    <location>
        <begin position="55"/>
        <end position="75"/>
    </location>
</feature>
<dbReference type="InterPro" id="IPR027417">
    <property type="entry name" value="P-loop_NTPase"/>
</dbReference>
<gene>
    <name evidence="7" type="ORF">WJX81_000412</name>
</gene>
<comment type="caution">
    <text evidence="7">The sequence shown here is derived from an EMBL/GenBank/DDBJ whole genome shotgun (WGS) entry which is preliminary data.</text>
</comment>
<dbReference type="SUPFAM" id="SSF52540">
    <property type="entry name" value="P-loop containing nucleoside triphosphate hydrolases"/>
    <property type="match status" value="1"/>
</dbReference>
<protein>
    <recommendedName>
        <fullName evidence="6">AAA+ ATPase domain-containing protein</fullName>
    </recommendedName>
</protein>